<dbReference type="SMART" id="SM01052">
    <property type="entry name" value="CAP_GLY"/>
    <property type="match status" value="1"/>
</dbReference>
<dbReference type="Gene3D" id="2.30.30.190">
    <property type="entry name" value="CAP Gly-rich-like domain"/>
    <property type="match status" value="1"/>
</dbReference>
<dbReference type="AlphaFoldDB" id="A0A9P6GYN3"/>
<evidence type="ECO:0000313" key="4">
    <source>
        <dbReference type="Proteomes" id="UP000740883"/>
    </source>
</evidence>
<dbReference type="PROSITE" id="PS00845">
    <property type="entry name" value="CAP_GLY_1"/>
    <property type="match status" value="1"/>
</dbReference>
<organism evidence="3 4">
    <name type="scientific">Nosema granulosis</name>
    <dbReference type="NCBI Taxonomy" id="83296"/>
    <lineage>
        <taxon>Eukaryota</taxon>
        <taxon>Fungi</taxon>
        <taxon>Fungi incertae sedis</taxon>
        <taxon>Microsporidia</taxon>
        <taxon>Nosematidae</taxon>
        <taxon>Nosema</taxon>
    </lineage>
</organism>
<dbReference type="SUPFAM" id="SSF74924">
    <property type="entry name" value="Cap-Gly domain"/>
    <property type="match status" value="1"/>
</dbReference>
<dbReference type="PANTHER" id="PTHR18916">
    <property type="entry name" value="DYNACTIN 1-RELATED MICROTUBULE-BINDING"/>
    <property type="match status" value="1"/>
</dbReference>
<proteinExistence type="predicted"/>
<accession>A0A9P6GYN3</accession>
<sequence>MSMVGERIKTKEGMIATIKYIGNIDDKEGLWVGLELDSPKGKHNGSLNGKMYFECPDKHGIFVRYEKLNSMLNTPMENTPMKNSLKETPIKDNSILFRDCTIKVDDIKNGTNNNVENVIQDNFYLSKINEYSKQLAKLKKILKSQEQEIKDLKEKHEQESKFLRNKLEKEIQRTKEANKKLSNTKKDFLHQISSFKREAMTNYTEINNLLKDLALEPSKVSDREHVEICSAFGAMLKSFIDGDHCQLEENISTVTKIFKSNGLI</sequence>
<reference evidence="3 4" key="1">
    <citation type="journal article" date="2020" name="Genome Biol. Evol.">
        <title>Comparative genomics of strictly vertically transmitted, feminizing microsporidia endosymbionts of amphipod crustaceans.</title>
        <authorList>
            <person name="Cormier A."/>
            <person name="Chebbi M.A."/>
            <person name="Giraud I."/>
            <person name="Wattier R."/>
            <person name="Teixeira M."/>
            <person name="Gilbert C."/>
            <person name="Rigaud T."/>
            <person name="Cordaux R."/>
        </authorList>
    </citation>
    <scope>NUCLEOTIDE SEQUENCE [LARGE SCALE GENOMIC DNA]</scope>
    <source>
        <strain evidence="3 4">Ou3-Ou53</strain>
    </source>
</reference>
<name>A0A9P6GYN3_9MICR</name>
<dbReference type="PROSITE" id="PS50245">
    <property type="entry name" value="CAP_GLY_2"/>
    <property type="match status" value="1"/>
</dbReference>
<dbReference type="InterPro" id="IPR036859">
    <property type="entry name" value="CAP-Gly_dom_sf"/>
</dbReference>
<dbReference type="Proteomes" id="UP000740883">
    <property type="component" value="Unassembled WGS sequence"/>
</dbReference>
<dbReference type="InterPro" id="IPR000938">
    <property type="entry name" value="CAP-Gly_domain"/>
</dbReference>
<dbReference type="Pfam" id="PF01302">
    <property type="entry name" value="CAP_GLY"/>
    <property type="match status" value="1"/>
</dbReference>
<dbReference type="EMBL" id="SBJO01000152">
    <property type="protein sequence ID" value="KAF9762613.1"/>
    <property type="molecule type" value="Genomic_DNA"/>
</dbReference>
<dbReference type="OrthoDB" id="2130750at2759"/>
<feature type="coiled-coil region" evidence="1">
    <location>
        <begin position="128"/>
        <end position="187"/>
    </location>
</feature>
<feature type="domain" description="CAP-Gly" evidence="2">
    <location>
        <begin position="22"/>
        <end position="64"/>
    </location>
</feature>
<keyword evidence="1" id="KW-0175">Coiled coil</keyword>
<evidence type="ECO:0000259" key="2">
    <source>
        <dbReference type="PROSITE" id="PS50245"/>
    </source>
</evidence>
<gene>
    <name evidence="3" type="primary">tbce</name>
    <name evidence="3" type="ORF">NGRA_1897</name>
</gene>
<protein>
    <submittedName>
        <fullName evidence="3">Tubulin-specific chaperone E</fullName>
    </submittedName>
</protein>
<dbReference type="SUPFAM" id="SSF103657">
    <property type="entry name" value="BAR/IMD domain-like"/>
    <property type="match status" value="1"/>
</dbReference>
<dbReference type="InterPro" id="IPR027267">
    <property type="entry name" value="AH/BAR_dom_sf"/>
</dbReference>
<comment type="caution">
    <text evidence="3">The sequence shown here is derived from an EMBL/GenBank/DDBJ whole genome shotgun (WGS) entry which is preliminary data.</text>
</comment>
<evidence type="ECO:0000313" key="3">
    <source>
        <dbReference type="EMBL" id="KAF9762613.1"/>
    </source>
</evidence>
<keyword evidence="4" id="KW-1185">Reference proteome</keyword>
<evidence type="ECO:0000256" key="1">
    <source>
        <dbReference type="SAM" id="Coils"/>
    </source>
</evidence>